<keyword evidence="2" id="KW-1185">Reference proteome</keyword>
<name>A0ABQ0L792_MYCCL</name>
<dbReference type="PANTHER" id="PTHR46579">
    <property type="entry name" value="F5/8 TYPE C DOMAIN-CONTAINING PROTEIN-RELATED"/>
    <property type="match status" value="1"/>
</dbReference>
<accession>A0ABQ0L792</accession>
<reference evidence="1" key="1">
    <citation type="submission" date="2014-09" db="EMBL/GenBank/DDBJ databases">
        <title>Genome sequence of the luminous mushroom Mycena chlorophos for searching fungal bioluminescence genes.</title>
        <authorList>
            <person name="Tanaka Y."/>
            <person name="Kasuga D."/>
            <person name="Oba Y."/>
            <person name="Hase S."/>
            <person name="Sato K."/>
            <person name="Oba Y."/>
            <person name="Sakakibara Y."/>
        </authorList>
    </citation>
    <scope>NUCLEOTIDE SEQUENCE</scope>
</reference>
<sequence>MVQYYEHACDLGKIIKLCLRWEIKHSEIDRLEAMIVDWVRKYEEYYYQLKPERLAVCTLTIHDLLHVADDIRNCGPSWTTWTFMMERFCGFLQHGLHSRKRPHANISRRLMHLMYLEQIGLRYNLTNELAIFKPLHKELTKNEQRFPLYPRAILGSPREAAHTPSDLQRRGIAQYMVDVLDNPAVSVHRLEQRLPLDMPRWAMVRIAGGDRIRAAWKRPRNIEELRDNTFIRVSLLPCLARGN</sequence>
<dbReference type="Proteomes" id="UP000815677">
    <property type="component" value="Unassembled WGS sequence"/>
</dbReference>
<organism evidence="1 2">
    <name type="scientific">Mycena chlorophos</name>
    <name type="common">Agaric fungus</name>
    <name type="synonym">Agaricus chlorophos</name>
    <dbReference type="NCBI Taxonomy" id="658473"/>
    <lineage>
        <taxon>Eukaryota</taxon>
        <taxon>Fungi</taxon>
        <taxon>Dikarya</taxon>
        <taxon>Basidiomycota</taxon>
        <taxon>Agaricomycotina</taxon>
        <taxon>Agaricomycetes</taxon>
        <taxon>Agaricomycetidae</taxon>
        <taxon>Agaricales</taxon>
        <taxon>Marasmiineae</taxon>
        <taxon>Mycenaceae</taxon>
        <taxon>Mycena</taxon>
    </lineage>
</organism>
<proteinExistence type="predicted"/>
<protein>
    <submittedName>
        <fullName evidence="1">Uncharacterized protein</fullName>
    </submittedName>
</protein>
<gene>
    <name evidence="1" type="ORF">MCHLO_04455</name>
</gene>
<dbReference type="PANTHER" id="PTHR46579:SF1">
    <property type="entry name" value="F5_8 TYPE C DOMAIN-CONTAINING PROTEIN"/>
    <property type="match status" value="1"/>
</dbReference>
<dbReference type="EMBL" id="DF843000">
    <property type="protein sequence ID" value="GAT46963.1"/>
    <property type="molecule type" value="Genomic_DNA"/>
</dbReference>
<evidence type="ECO:0000313" key="2">
    <source>
        <dbReference type="Proteomes" id="UP000815677"/>
    </source>
</evidence>
<evidence type="ECO:0000313" key="1">
    <source>
        <dbReference type="EMBL" id="GAT46963.1"/>
    </source>
</evidence>